<dbReference type="InterPro" id="IPR003615">
    <property type="entry name" value="HNH_nuc"/>
</dbReference>
<sequence>MQVPITASDLVAPNAGLRVWDLDETLDHGSLRRGRQQAVLIGKVRRRWRALQTRDKPELLAFLSYIPTTPNRRNTHIFSSTGGYLGGLWLADPSFITRQMFYDLTGRIIRLPRPNQRFRIYHLNENNSTGMLLRNDHDEVRPGRYVIMSSTGRDVPATITSEQPIRRIPSTDSSRDQRTNQRHFRDGLQARDEHCVITGRGGRQGRPMEGLAASHIYPVAQLGNWMQQGHEQWITDDTDAHRIGPNRMFSLQNGLLLEAGVHAAFDGFSFSINPDKGYRVVCFVEDTLGASGRILSPTTRNCDRNSSVSDECLRWHYHQAVLTYMRGAGELVWDLGDHHEMGDMEALIAREDAAEALEAEFAMRLMPYVEAK</sequence>
<accession>A0A1L9Q1Z3</accession>
<feature type="region of interest" description="Disordered" evidence="1">
    <location>
        <begin position="156"/>
        <end position="181"/>
    </location>
</feature>
<protein>
    <recommendedName>
        <fullName evidence="2">HNH nuclease domain-containing protein</fullName>
    </recommendedName>
</protein>
<dbReference type="AlphaFoldDB" id="A0A1L9Q1Z3"/>
<gene>
    <name evidence="3" type="ORF">ASPVEDRAFT_877839</name>
</gene>
<keyword evidence="4" id="KW-1185">Reference proteome</keyword>
<dbReference type="OrthoDB" id="2142759at2759"/>
<evidence type="ECO:0000313" key="3">
    <source>
        <dbReference type="EMBL" id="OJJ07736.1"/>
    </source>
</evidence>
<name>A0A1L9Q1Z3_ASPVE</name>
<dbReference type="VEuPathDB" id="FungiDB:ASPVEDRAFT_877839"/>
<proteinExistence type="predicted"/>
<dbReference type="Proteomes" id="UP000184073">
    <property type="component" value="Unassembled WGS sequence"/>
</dbReference>
<dbReference type="Pfam" id="PF13391">
    <property type="entry name" value="HNH_2"/>
    <property type="match status" value="1"/>
</dbReference>
<dbReference type="EMBL" id="KV878138">
    <property type="protein sequence ID" value="OJJ07736.1"/>
    <property type="molecule type" value="Genomic_DNA"/>
</dbReference>
<evidence type="ECO:0000256" key="1">
    <source>
        <dbReference type="SAM" id="MobiDB-lite"/>
    </source>
</evidence>
<organism evidence="3 4">
    <name type="scientific">Aspergillus versicolor CBS 583.65</name>
    <dbReference type="NCBI Taxonomy" id="1036611"/>
    <lineage>
        <taxon>Eukaryota</taxon>
        <taxon>Fungi</taxon>
        <taxon>Dikarya</taxon>
        <taxon>Ascomycota</taxon>
        <taxon>Pezizomycotina</taxon>
        <taxon>Eurotiomycetes</taxon>
        <taxon>Eurotiomycetidae</taxon>
        <taxon>Eurotiales</taxon>
        <taxon>Aspergillaceae</taxon>
        <taxon>Aspergillus</taxon>
        <taxon>Aspergillus subgen. Nidulantes</taxon>
    </lineage>
</organism>
<dbReference type="STRING" id="1036611.A0A1L9Q1Z3"/>
<feature type="domain" description="HNH nuclease" evidence="2">
    <location>
        <begin position="195"/>
        <end position="273"/>
    </location>
</feature>
<dbReference type="GeneID" id="63733670"/>
<evidence type="ECO:0000313" key="4">
    <source>
        <dbReference type="Proteomes" id="UP000184073"/>
    </source>
</evidence>
<evidence type="ECO:0000259" key="2">
    <source>
        <dbReference type="Pfam" id="PF13391"/>
    </source>
</evidence>
<reference evidence="4" key="1">
    <citation type="journal article" date="2017" name="Genome Biol.">
        <title>Comparative genomics reveals high biological diversity and specific adaptations in the industrially and medically important fungal genus Aspergillus.</title>
        <authorList>
            <person name="de Vries R.P."/>
            <person name="Riley R."/>
            <person name="Wiebenga A."/>
            <person name="Aguilar-Osorio G."/>
            <person name="Amillis S."/>
            <person name="Uchima C.A."/>
            <person name="Anderluh G."/>
            <person name="Asadollahi M."/>
            <person name="Askin M."/>
            <person name="Barry K."/>
            <person name="Battaglia E."/>
            <person name="Bayram O."/>
            <person name="Benocci T."/>
            <person name="Braus-Stromeyer S.A."/>
            <person name="Caldana C."/>
            <person name="Canovas D."/>
            <person name="Cerqueira G.C."/>
            <person name="Chen F."/>
            <person name="Chen W."/>
            <person name="Choi C."/>
            <person name="Clum A."/>
            <person name="Dos Santos R.A."/>
            <person name="Damasio A.R."/>
            <person name="Diallinas G."/>
            <person name="Emri T."/>
            <person name="Fekete E."/>
            <person name="Flipphi M."/>
            <person name="Freyberg S."/>
            <person name="Gallo A."/>
            <person name="Gournas C."/>
            <person name="Habgood R."/>
            <person name="Hainaut M."/>
            <person name="Harispe M.L."/>
            <person name="Henrissat B."/>
            <person name="Hilden K.S."/>
            <person name="Hope R."/>
            <person name="Hossain A."/>
            <person name="Karabika E."/>
            <person name="Karaffa L."/>
            <person name="Karanyi Z."/>
            <person name="Krasevec N."/>
            <person name="Kuo A."/>
            <person name="Kusch H."/>
            <person name="LaButti K."/>
            <person name="Lagendijk E.L."/>
            <person name="Lapidus A."/>
            <person name="Levasseur A."/>
            <person name="Lindquist E."/>
            <person name="Lipzen A."/>
            <person name="Logrieco A.F."/>
            <person name="MacCabe A."/>
            <person name="Maekelae M.R."/>
            <person name="Malavazi I."/>
            <person name="Melin P."/>
            <person name="Meyer V."/>
            <person name="Mielnichuk N."/>
            <person name="Miskei M."/>
            <person name="Molnar A.P."/>
            <person name="Mule G."/>
            <person name="Ngan C.Y."/>
            <person name="Orejas M."/>
            <person name="Orosz E."/>
            <person name="Ouedraogo J.P."/>
            <person name="Overkamp K.M."/>
            <person name="Park H.-S."/>
            <person name="Perrone G."/>
            <person name="Piumi F."/>
            <person name="Punt P.J."/>
            <person name="Ram A.F."/>
            <person name="Ramon A."/>
            <person name="Rauscher S."/>
            <person name="Record E."/>
            <person name="Riano-Pachon D.M."/>
            <person name="Robert V."/>
            <person name="Roehrig J."/>
            <person name="Ruller R."/>
            <person name="Salamov A."/>
            <person name="Salih N.S."/>
            <person name="Samson R.A."/>
            <person name="Sandor E."/>
            <person name="Sanguinetti M."/>
            <person name="Schuetze T."/>
            <person name="Sepcic K."/>
            <person name="Shelest E."/>
            <person name="Sherlock G."/>
            <person name="Sophianopoulou V."/>
            <person name="Squina F.M."/>
            <person name="Sun H."/>
            <person name="Susca A."/>
            <person name="Todd R.B."/>
            <person name="Tsang A."/>
            <person name="Unkles S.E."/>
            <person name="van de Wiele N."/>
            <person name="van Rossen-Uffink D."/>
            <person name="Oliveira J.V."/>
            <person name="Vesth T.C."/>
            <person name="Visser J."/>
            <person name="Yu J.-H."/>
            <person name="Zhou M."/>
            <person name="Andersen M.R."/>
            <person name="Archer D.B."/>
            <person name="Baker S.E."/>
            <person name="Benoit I."/>
            <person name="Brakhage A.A."/>
            <person name="Braus G.H."/>
            <person name="Fischer R."/>
            <person name="Frisvad J.C."/>
            <person name="Goldman G.H."/>
            <person name="Houbraken J."/>
            <person name="Oakley B."/>
            <person name="Pocsi I."/>
            <person name="Scazzocchio C."/>
            <person name="Seiboth B."/>
            <person name="vanKuyk P.A."/>
            <person name="Wortman J."/>
            <person name="Dyer P.S."/>
            <person name="Grigoriev I.V."/>
        </authorList>
    </citation>
    <scope>NUCLEOTIDE SEQUENCE [LARGE SCALE GENOMIC DNA]</scope>
    <source>
        <strain evidence="4">CBS 583.65</strain>
    </source>
</reference>
<dbReference type="RefSeq" id="XP_040673498.1">
    <property type="nucleotide sequence ID" value="XM_040818159.1"/>
</dbReference>